<name>A0A1H2J8I2_9ACTN</name>
<dbReference type="Proteomes" id="UP000183180">
    <property type="component" value="Unassembled WGS sequence"/>
</dbReference>
<accession>A0A1H2J8I2</accession>
<dbReference type="STRING" id="158898.SAMN04488548_1341830"/>
<evidence type="ECO:0000313" key="2">
    <source>
        <dbReference type="Proteomes" id="UP000183180"/>
    </source>
</evidence>
<evidence type="ECO:0000313" key="1">
    <source>
        <dbReference type="EMBL" id="SDU52445.1"/>
    </source>
</evidence>
<evidence type="ECO:0008006" key="3">
    <source>
        <dbReference type="Google" id="ProtNLM"/>
    </source>
</evidence>
<gene>
    <name evidence="1" type="ORF">SAMN04488548_1341830</name>
</gene>
<sequence length="101" mass="11107">MRAALEASRLDHGPISVHDKMQSMGLACVPSTASPARIFREAGVASLVPRKKPHSAWRRFVHPAPNACWQLDGTEYVLTGGRRCVILQLIDDHSPTPWIPA</sequence>
<proteinExistence type="predicted"/>
<dbReference type="AlphaFoldDB" id="A0A1H2J8I2"/>
<protein>
    <recommendedName>
        <fullName evidence="3">Transposase</fullName>
    </recommendedName>
</protein>
<dbReference type="EMBL" id="FNLM01000034">
    <property type="protein sequence ID" value="SDU52445.1"/>
    <property type="molecule type" value="Genomic_DNA"/>
</dbReference>
<reference evidence="1 2" key="1">
    <citation type="submission" date="2016-10" db="EMBL/GenBank/DDBJ databases">
        <authorList>
            <person name="de Groot N.N."/>
        </authorList>
    </citation>
    <scope>NUCLEOTIDE SEQUENCE [LARGE SCALE GENOMIC DNA]</scope>
    <source>
        <strain evidence="1 2">DSM 44215</strain>
    </source>
</reference>
<organism evidence="1 2">
    <name type="scientific">Gordonia westfalica</name>
    <dbReference type="NCBI Taxonomy" id="158898"/>
    <lineage>
        <taxon>Bacteria</taxon>
        <taxon>Bacillati</taxon>
        <taxon>Actinomycetota</taxon>
        <taxon>Actinomycetes</taxon>
        <taxon>Mycobacteriales</taxon>
        <taxon>Gordoniaceae</taxon>
        <taxon>Gordonia</taxon>
    </lineage>
</organism>